<evidence type="ECO:0000313" key="2">
    <source>
        <dbReference type="Proteomes" id="UP000199387"/>
    </source>
</evidence>
<proteinExistence type="predicted"/>
<evidence type="ECO:0000313" key="1">
    <source>
        <dbReference type="EMBL" id="SDC26597.1"/>
    </source>
</evidence>
<organism evidence="1 2">
    <name type="scientific">Melghirimyces thermohalophilus</name>
    <dbReference type="NCBI Taxonomy" id="1236220"/>
    <lineage>
        <taxon>Bacteria</taxon>
        <taxon>Bacillati</taxon>
        <taxon>Bacillota</taxon>
        <taxon>Bacilli</taxon>
        <taxon>Bacillales</taxon>
        <taxon>Thermoactinomycetaceae</taxon>
        <taxon>Melghirimyces</taxon>
    </lineage>
</organism>
<dbReference type="RefSeq" id="WP_091567247.1">
    <property type="nucleotide sequence ID" value="NZ_FMZA01000005.1"/>
</dbReference>
<keyword evidence="2" id="KW-1185">Reference proteome</keyword>
<protein>
    <submittedName>
        <fullName evidence="1">Uncharacterized protein</fullName>
    </submittedName>
</protein>
<dbReference type="AlphaFoldDB" id="A0A1G6K6L3"/>
<gene>
    <name evidence="1" type="ORF">SAMN04488112_10594</name>
</gene>
<dbReference type="Proteomes" id="UP000199387">
    <property type="component" value="Unassembled WGS sequence"/>
</dbReference>
<reference evidence="1 2" key="1">
    <citation type="submission" date="2016-10" db="EMBL/GenBank/DDBJ databases">
        <authorList>
            <person name="de Groot N.N."/>
        </authorList>
    </citation>
    <scope>NUCLEOTIDE SEQUENCE [LARGE SCALE GENOMIC DNA]</scope>
    <source>
        <strain evidence="1 2">DSM 45514</strain>
    </source>
</reference>
<dbReference type="EMBL" id="FMZA01000005">
    <property type="protein sequence ID" value="SDC26597.1"/>
    <property type="molecule type" value="Genomic_DNA"/>
</dbReference>
<sequence length="81" mass="8749">MVDRGETVVRQTGAIHGLQEMAAVADVSEGAWVARMEEQLGVGRHKSLPMDELPFYEKEDGPTSRCVGPSVTDLISAKSGY</sequence>
<accession>A0A1G6K6L3</accession>
<name>A0A1G6K6L3_9BACL</name>